<protein>
    <submittedName>
        <fullName evidence="1">Uncharacterized protein</fullName>
    </submittedName>
</protein>
<reference evidence="1 2" key="1">
    <citation type="submission" date="2016-06" db="EMBL/GenBank/DDBJ databases">
        <authorList>
            <person name="Sutton G."/>
            <person name="Brinkac L."/>
            <person name="Sanka R."/>
            <person name="Adams M."/>
            <person name="Lau E."/>
            <person name="Garcia-Basteiro A."/>
            <person name="Lopez-Varela E."/>
            <person name="Palencia S."/>
        </authorList>
    </citation>
    <scope>NUCLEOTIDE SEQUENCE [LARGE SCALE GENOMIC DNA]</scope>
    <source>
        <strain evidence="1 2">1211594.5</strain>
    </source>
</reference>
<dbReference type="RefSeq" id="WP_065039226.1">
    <property type="nucleotide sequence ID" value="NZ_LZME01000032.1"/>
</dbReference>
<dbReference type="EMBL" id="LZME01000032">
    <property type="protein sequence ID" value="OBK88060.1"/>
    <property type="molecule type" value="Genomic_DNA"/>
</dbReference>
<accession>A0AA91F2F4</accession>
<gene>
    <name evidence="1" type="ORF">A5649_16310</name>
</gene>
<evidence type="ECO:0000313" key="2">
    <source>
        <dbReference type="Proteomes" id="UP000093712"/>
    </source>
</evidence>
<sequence>MATNLFRETLRYLEEFSHFIIRNKVLATITTPKHPLLGCWADEPLPMPGALPNERLYRDMLGWNEFG</sequence>
<proteinExistence type="predicted"/>
<organism evidence="1 2">
    <name type="scientific">Mycolicibacter heraklionensis</name>
    <dbReference type="NCBI Taxonomy" id="512402"/>
    <lineage>
        <taxon>Bacteria</taxon>
        <taxon>Bacillati</taxon>
        <taxon>Actinomycetota</taxon>
        <taxon>Actinomycetes</taxon>
        <taxon>Mycobacteriales</taxon>
        <taxon>Mycobacteriaceae</taxon>
        <taxon>Mycolicibacter</taxon>
    </lineage>
</organism>
<dbReference type="AlphaFoldDB" id="A0AA91F2F4"/>
<comment type="caution">
    <text evidence="1">The sequence shown here is derived from an EMBL/GenBank/DDBJ whole genome shotgun (WGS) entry which is preliminary data.</text>
</comment>
<dbReference type="Proteomes" id="UP000093712">
    <property type="component" value="Unassembled WGS sequence"/>
</dbReference>
<evidence type="ECO:0000313" key="1">
    <source>
        <dbReference type="EMBL" id="OBK88060.1"/>
    </source>
</evidence>
<name>A0AA91F2F4_9MYCO</name>